<organism evidence="1 2">
    <name type="scientific">Candidatus Mesenet longicola</name>
    <dbReference type="NCBI Taxonomy" id="1892558"/>
    <lineage>
        <taxon>Bacteria</taxon>
        <taxon>Pseudomonadati</taxon>
        <taxon>Pseudomonadota</taxon>
        <taxon>Alphaproteobacteria</taxon>
        <taxon>Rickettsiales</taxon>
        <taxon>Anaplasmataceae</taxon>
        <taxon>Candidatus Mesenet</taxon>
    </lineage>
</organism>
<sequence>MHEFATARRKNDVIIAVSQDNKAKSIEIVGLNKAAENLLNCKENDLLYKPLTSIFDDSSRNLIKDNLEYDDNGNDLSDLLAKINNLSLMGSDKKVRIRAFRTGNSTIKRINYELLIIDLSLSHKLHMFRDQYLNGKKYNMHPNLEVMDEPSTMLELEVILNFIKKYKTDIVAGIVGFQASDEMLIKNMLKAIVDNLYENCRSEDIIGYLGDDTVIFILIGCSPLYSENVILRLYSKISNITQLSIGYVDIKDESNSAELLSKLKLALHAAQATHNDQSCVRYTQTKASRSQLSED</sequence>
<dbReference type="InterPro" id="IPR043128">
    <property type="entry name" value="Rev_trsase/Diguanyl_cyclase"/>
</dbReference>
<evidence type="ECO:0000313" key="1">
    <source>
        <dbReference type="EMBL" id="GHM59966.1"/>
    </source>
</evidence>
<dbReference type="Proteomes" id="UP000637906">
    <property type="component" value="Unassembled WGS sequence"/>
</dbReference>
<comment type="caution">
    <text evidence="1">The sequence shown here is derived from an EMBL/GenBank/DDBJ whole genome shotgun (WGS) entry which is preliminary data.</text>
</comment>
<dbReference type="Gene3D" id="3.30.70.270">
    <property type="match status" value="1"/>
</dbReference>
<dbReference type="SUPFAM" id="SSF55073">
    <property type="entry name" value="Nucleotide cyclase"/>
    <property type="match status" value="1"/>
</dbReference>
<accession>A0A8J3HX99</accession>
<gene>
    <name evidence="1" type="ORF">sL5_09590</name>
</gene>
<dbReference type="InterPro" id="IPR029787">
    <property type="entry name" value="Nucleotide_cyclase"/>
</dbReference>
<reference evidence="1 2" key="1">
    <citation type="journal article" date="2021" name="Microb. Ecol.">
        <title>Candidatus Mesenet longicola: Novel Endosymbionts of Brontispa longissima that Induce Cytoplasmic Incompatibility.</title>
        <authorList>
            <person name="Takano S."/>
            <person name="Gotoh Y."/>
            <person name="Hayashi T."/>
        </authorList>
    </citation>
    <scope>NUCLEOTIDE SEQUENCE [LARGE SCALE GENOMIC DNA]</scope>
    <source>
        <strain evidence="1">L5</strain>
    </source>
</reference>
<evidence type="ECO:0000313" key="2">
    <source>
        <dbReference type="Proteomes" id="UP000637906"/>
    </source>
</evidence>
<protein>
    <recommendedName>
        <fullName evidence="3">GGDEF domain-containing protein</fullName>
    </recommendedName>
</protein>
<proteinExistence type="predicted"/>
<name>A0A8J3HX99_9RICK</name>
<evidence type="ECO:0008006" key="3">
    <source>
        <dbReference type="Google" id="ProtNLM"/>
    </source>
</evidence>
<dbReference type="AlphaFoldDB" id="A0A8J3HX99"/>
<keyword evidence="2" id="KW-1185">Reference proteome</keyword>
<dbReference type="EMBL" id="BNGU01000052">
    <property type="protein sequence ID" value="GHM59966.1"/>
    <property type="molecule type" value="Genomic_DNA"/>
</dbReference>